<evidence type="ECO:0000313" key="6">
    <source>
        <dbReference type="Proteomes" id="UP000321393"/>
    </source>
</evidence>
<comment type="caution">
    <text evidence="5">The sequence shown here is derived from an EMBL/GenBank/DDBJ whole genome shotgun (WGS) entry which is preliminary data.</text>
</comment>
<dbReference type="OrthoDB" id="1193898at2759"/>
<keyword evidence="3" id="KW-0732">Signal</keyword>
<evidence type="ECO:0000313" key="5">
    <source>
        <dbReference type="EMBL" id="TYK21818.1"/>
    </source>
</evidence>
<proteinExistence type="predicted"/>
<dbReference type="Proteomes" id="UP000321393">
    <property type="component" value="Unassembled WGS sequence"/>
</dbReference>
<feature type="signal peptide" evidence="3">
    <location>
        <begin position="1"/>
        <end position="18"/>
    </location>
</feature>
<dbReference type="AlphaFoldDB" id="A0A5D3DEE3"/>
<sequence>MPWSIKTLLFYLFSPNRALLFNAPTPTLFNKMGVLRVNIATFLTQTSLHSKDYMVLLPTTLTLKSLVVLALFSCILMNTLNLNHVLASVVYLAMAQNINVFVVRILFPMSFSISDIELAQSTPAFANSNQSFISDDGPKPTPDSPPRHSTRVRKSLIHLHDYHYFFTIVFLVEPTSYQEASIDSLWQKAMNDELQALAKTYT</sequence>
<dbReference type="Proteomes" id="UP000321947">
    <property type="component" value="Unassembled WGS sequence"/>
</dbReference>
<gene>
    <name evidence="5" type="ORF">E5676_scaffold991G00370</name>
    <name evidence="4" type="ORF">E6C27_scaffold346G00320</name>
</gene>
<keyword evidence="2" id="KW-1133">Transmembrane helix</keyword>
<reference evidence="6 7" key="1">
    <citation type="submission" date="2019-08" db="EMBL/GenBank/DDBJ databases">
        <title>Draft genome sequences of two oriental melons (Cucumis melo L. var makuwa).</title>
        <authorList>
            <person name="Kwon S.-Y."/>
        </authorList>
    </citation>
    <scope>NUCLEOTIDE SEQUENCE [LARGE SCALE GENOMIC DNA]</scope>
    <source>
        <strain evidence="7">cv. Chang Bougi</strain>
        <strain evidence="6">cv. SW 3</strain>
        <tissue evidence="5">Leaf</tissue>
    </source>
</reference>
<evidence type="ECO:0000256" key="2">
    <source>
        <dbReference type="SAM" id="Phobius"/>
    </source>
</evidence>
<feature type="chain" id="PRO_5042723265" evidence="3">
    <location>
        <begin position="19"/>
        <end position="202"/>
    </location>
</feature>
<evidence type="ECO:0000313" key="7">
    <source>
        <dbReference type="Proteomes" id="UP000321947"/>
    </source>
</evidence>
<evidence type="ECO:0000313" key="4">
    <source>
        <dbReference type="EMBL" id="KAA0035207.1"/>
    </source>
</evidence>
<keyword evidence="2" id="KW-0812">Transmembrane</keyword>
<evidence type="ECO:0000256" key="1">
    <source>
        <dbReference type="SAM" id="MobiDB-lite"/>
    </source>
</evidence>
<organism evidence="5 7">
    <name type="scientific">Cucumis melo var. makuwa</name>
    <name type="common">Oriental melon</name>
    <dbReference type="NCBI Taxonomy" id="1194695"/>
    <lineage>
        <taxon>Eukaryota</taxon>
        <taxon>Viridiplantae</taxon>
        <taxon>Streptophyta</taxon>
        <taxon>Embryophyta</taxon>
        <taxon>Tracheophyta</taxon>
        <taxon>Spermatophyta</taxon>
        <taxon>Magnoliopsida</taxon>
        <taxon>eudicotyledons</taxon>
        <taxon>Gunneridae</taxon>
        <taxon>Pentapetalae</taxon>
        <taxon>rosids</taxon>
        <taxon>fabids</taxon>
        <taxon>Cucurbitales</taxon>
        <taxon>Cucurbitaceae</taxon>
        <taxon>Benincaseae</taxon>
        <taxon>Cucumis</taxon>
    </lineage>
</organism>
<evidence type="ECO:0000256" key="3">
    <source>
        <dbReference type="SAM" id="SignalP"/>
    </source>
</evidence>
<protein>
    <submittedName>
        <fullName evidence="5">Retrotransposon protein</fullName>
    </submittedName>
</protein>
<feature type="transmembrane region" description="Helical" evidence="2">
    <location>
        <begin position="85"/>
        <end position="107"/>
    </location>
</feature>
<accession>A0A5D3DEE3</accession>
<feature type="region of interest" description="Disordered" evidence="1">
    <location>
        <begin position="131"/>
        <end position="150"/>
    </location>
</feature>
<dbReference type="EMBL" id="SSTD01005533">
    <property type="protein sequence ID" value="TYK21818.1"/>
    <property type="molecule type" value="Genomic_DNA"/>
</dbReference>
<name>A0A5D3DEE3_CUCMM</name>
<feature type="transmembrane region" description="Helical" evidence="2">
    <location>
        <begin position="55"/>
        <end position="79"/>
    </location>
</feature>
<keyword evidence="2" id="KW-0472">Membrane</keyword>
<dbReference type="EMBL" id="SSTE01020187">
    <property type="protein sequence ID" value="KAA0035207.1"/>
    <property type="molecule type" value="Genomic_DNA"/>
</dbReference>